<keyword evidence="1" id="KW-0472">Membrane</keyword>
<name>A0A822Z4T5_NELNU</name>
<evidence type="ECO:0000256" key="1">
    <source>
        <dbReference type="SAM" id="Phobius"/>
    </source>
</evidence>
<keyword evidence="1" id="KW-0812">Transmembrane</keyword>
<gene>
    <name evidence="2" type="ORF">HUJ06_015677</name>
</gene>
<keyword evidence="1" id="KW-1133">Transmembrane helix</keyword>
<accession>A0A822Z4T5</accession>
<protein>
    <submittedName>
        <fullName evidence="2">Uncharacterized protein</fullName>
    </submittedName>
</protein>
<dbReference type="EMBL" id="DUZY01000005">
    <property type="protein sequence ID" value="DAD41354.1"/>
    <property type="molecule type" value="Genomic_DNA"/>
</dbReference>
<comment type="caution">
    <text evidence="2">The sequence shown here is derived from an EMBL/GenBank/DDBJ whole genome shotgun (WGS) entry which is preliminary data.</text>
</comment>
<proteinExistence type="predicted"/>
<sequence>MIYGQSFNRQLTRQFAYVIVLMYTKCVAAMAIALLWFTLLSSDRMDSKNLRLVEQTRWNNTYRLLGPETSEQFKKLHGSWKLEPPQVHNIHKGRLCLARQTCHLQKNTPNTINGDQHCQLLSSLTEEHIN</sequence>
<evidence type="ECO:0000313" key="3">
    <source>
        <dbReference type="Proteomes" id="UP000607653"/>
    </source>
</evidence>
<feature type="transmembrane region" description="Helical" evidence="1">
    <location>
        <begin position="15"/>
        <end position="40"/>
    </location>
</feature>
<dbReference type="AlphaFoldDB" id="A0A822Z4T5"/>
<evidence type="ECO:0000313" key="2">
    <source>
        <dbReference type="EMBL" id="DAD41354.1"/>
    </source>
</evidence>
<reference evidence="2 3" key="1">
    <citation type="journal article" date="2020" name="Mol. Biol. Evol.">
        <title>Distinct Expression and Methylation Patterns for Genes with Different Fates following a Single Whole-Genome Duplication in Flowering Plants.</title>
        <authorList>
            <person name="Shi T."/>
            <person name="Rahmani R.S."/>
            <person name="Gugger P.F."/>
            <person name="Wang M."/>
            <person name="Li H."/>
            <person name="Zhang Y."/>
            <person name="Li Z."/>
            <person name="Wang Q."/>
            <person name="Van de Peer Y."/>
            <person name="Marchal K."/>
            <person name="Chen J."/>
        </authorList>
    </citation>
    <scope>NUCLEOTIDE SEQUENCE [LARGE SCALE GENOMIC DNA]</scope>
    <source>
        <tissue evidence="2">Leaf</tissue>
    </source>
</reference>
<keyword evidence="3" id="KW-1185">Reference proteome</keyword>
<dbReference type="Proteomes" id="UP000607653">
    <property type="component" value="Unassembled WGS sequence"/>
</dbReference>
<organism evidence="2 3">
    <name type="scientific">Nelumbo nucifera</name>
    <name type="common">Sacred lotus</name>
    <dbReference type="NCBI Taxonomy" id="4432"/>
    <lineage>
        <taxon>Eukaryota</taxon>
        <taxon>Viridiplantae</taxon>
        <taxon>Streptophyta</taxon>
        <taxon>Embryophyta</taxon>
        <taxon>Tracheophyta</taxon>
        <taxon>Spermatophyta</taxon>
        <taxon>Magnoliopsida</taxon>
        <taxon>Proteales</taxon>
        <taxon>Nelumbonaceae</taxon>
        <taxon>Nelumbo</taxon>
    </lineage>
</organism>